<dbReference type="PROSITE" id="PS00141">
    <property type="entry name" value="ASP_PROTEASE"/>
    <property type="match status" value="1"/>
</dbReference>
<evidence type="ECO:0000256" key="7">
    <source>
        <dbReference type="PIRSR" id="PIRSR601461-1"/>
    </source>
</evidence>
<evidence type="ECO:0000256" key="8">
    <source>
        <dbReference type="RuleBase" id="RU000454"/>
    </source>
</evidence>
<dbReference type="AlphaFoldDB" id="A0AB40CQR9"/>
<dbReference type="GO" id="GO:0004190">
    <property type="term" value="F:aspartic-type endopeptidase activity"/>
    <property type="evidence" value="ECO:0007669"/>
    <property type="project" value="UniProtKB-KW"/>
</dbReference>
<feature type="active site" evidence="7">
    <location>
        <position position="322"/>
    </location>
</feature>
<gene>
    <name evidence="12" type="primary">LOC120279566</name>
</gene>
<keyword evidence="6" id="KW-0325">Glycoprotein</keyword>
<dbReference type="InterPro" id="IPR051708">
    <property type="entry name" value="Plant_Aspart_Prot_A1"/>
</dbReference>
<sequence>MHKDSPLSPFYQPSVMSEDRFRAMIGRSISRARYISSIISGTSYSDDDSDHGYSGGGGGGVYTSIASSPSSSGEPSAAPSSAPGPSSNGQSKVIPNDGDYLMELGIGTPPVKIVAIADTGSDLVWIQCKPCDSCYNQTDPIFDSTKSSTFDNSVSCNDTICLAILPSSSCGDNLLCEYMYGYGGGSITFGNLARETFTFSSGSNNASSSIPGIGFGCSHSSEGQFTPNVDGLIGLGGGAASLVRQLDSSIHGKFSYCLVPYAENTTSILNMGDKAVVNGPGVVTIPMTSGNYTFYMISLNSITIGNDTIPYTPDDTTNIIVDSGTTITYIPDFALTKVIDAVSKTINLNKTKDPQNYLSLCYSHSVKDPPYPFPNITFNFDNQLGHDQVSVVLTATQTFIQSTDDVICLAMDYSGKSDNIAIFGNVAQQNMHVGYDLHANVISMAPADCSKLSSS</sequence>
<dbReference type="InterPro" id="IPR001969">
    <property type="entry name" value="Aspartic_peptidase_AS"/>
</dbReference>
<dbReference type="PROSITE" id="PS51767">
    <property type="entry name" value="PEPTIDASE_A1"/>
    <property type="match status" value="1"/>
</dbReference>
<dbReference type="InterPro" id="IPR021109">
    <property type="entry name" value="Peptidase_aspartic_dom_sf"/>
</dbReference>
<evidence type="ECO:0000256" key="1">
    <source>
        <dbReference type="ARBA" id="ARBA00007447"/>
    </source>
</evidence>
<keyword evidence="5 8" id="KW-0378">Hydrolase</keyword>
<dbReference type="GO" id="GO:0006508">
    <property type="term" value="P:proteolysis"/>
    <property type="evidence" value="ECO:0007669"/>
    <property type="project" value="UniProtKB-KW"/>
</dbReference>
<proteinExistence type="inferred from homology"/>
<dbReference type="Proteomes" id="UP001515500">
    <property type="component" value="Chromosome 16"/>
</dbReference>
<evidence type="ECO:0000256" key="5">
    <source>
        <dbReference type="ARBA" id="ARBA00022801"/>
    </source>
</evidence>
<protein>
    <submittedName>
        <fullName evidence="12">Aspartic proteinase CDR1-like</fullName>
    </submittedName>
</protein>
<keyword evidence="2 8" id="KW-0645">Protease</keyword>
<organism evidence="11 12">
    <name type="scientific">Dioscorea cayennensis subsp. rotundata</name>
    <name type="common">White Guinea yam</name>
    <name type="synonym">Dioscorea rotundata</name>
    <dbReference type="NCBI Taxonomy" id="55577"/>
    <lineage>
        <taxon>Eukaryota</taxon>
        <taxon>Viridiplantae</taxon>
        <taxon>Streptophyta</taxon>
        <taxon>Embryophyta</taxon>
        <taxon>Tracheophyta</taxon>
        <taxon>Spermatophyta</taxon>
        <taxon>Magnoliopsida</taxon>
        <taxon>Liliopsida</taxon>
        <taxon>Dioscoreales</taxon>
        <taxon>Dioscoreaceae</taxon>
        <taxon>Dioscorea</taxon>
    </lineage>
</organism>
<dbReference type="PANTHER" id="PTHR47967:SF128">
    <property type="entry name" value="ASPARTIC PROTEINASE CDR1-LIKE"/>
    <property type="match status" value="1"/>
</dbReference>
<evidence type="ECO:0000256" key="6">
    <source>
        <dbReference type="ARBA" id="ARBA00023180"/>
    </source>
</evidence>
<evidence type="ECO:0000256" key="3">
    <source>
        <dbReference type="ARBA" id="ARBA00022729"/>
    </source>
</evidence>
<evidence type="ECO:0000313" key="12">
    <source>
        <dbReference type="RefSeq" id="XP_039142425.1"/>
    </source>
</evidence>
<dbReference type="PANTHER" id="PTHR47967">
    <property type="entry name" value="OS07G0603500 PROTEIN-RELATED"/>
    <property type="match status" value="1"/>
</dbReference>
<dbReference type="FunFam" id="2.40.70.10:FF:000016">
    <property type="entry name" value="Probable aspartic protease At2g35615"/>
    <property type="match status" value="1"/>
</dbReference>
<feature type="active site" evidence="7">
    <location>
        <position position="118"/>
    </location>
</feature>
<evidence type="ECO:0000259" key="10">
    <source>
        <dbReference type="PROSITE" id="PS51767"/>
    </source>
</evidence>
<dbReference type="SUPFAM" id="SSF50630">
    <property type="entry name" value="Acid proteases"/>
    <property type="match status" value="1"/>
</dbReference>
<dbReference type="GeneID" id="120279566"/>
<dbReference type="GO" id="GO:0005576">
    <property type="term" value="C:extracellular region"/>
    <property type="evidence" value="ECO:0007669"/>
    <property type="project" value="TreeGrafter"/>
</dbReference>
<dbReference type="InterPro" id="IPR034161">
    <property type="entry name" value="Pepsin-like_plant"/>
</dbReference>
<reference evidence="12" key="1">
    <citation type="submission" date="2025-08" db="UniProtKB">
        <authorList>
            <consortium name="RefSeq"/>
        </authorList>
    </citation>
    <scope>IDENTIFICATION</scope>
</reference>
<evidence type="ECO:0000256" key="2">
    <source>
        <dbReference type="ARBA" id="ARBA00022670"/>
    </source>
</evidence>
<dbReference type="InterPro" id="IPR032799">
    <property type="entry name" value="TAXi_C"/>
</dbReference>
<comment type="similarity">
    <text evidence="1 8">Belongs to the peptidase A1 family.</text>
</comment>
<dbReference type="CDD" id="cd05476">
    <property type="entry name" value="pepsin_A_like_plant"/>
    <property type="match status" value="1"/>
</dbReference>
<evidence type="ECO:0000256" key="4">
    <source>
        <dbReference type="ARBA" id="ARBA00022750"/>
    </source>
</evidence>
<dbReference type="Pfam" id="PF14541">
    <property type="entry name" value="TAXi_C"/>
    <property type="match status" value="1"/>
</dbReference>
<evidence type="ECO:0000313" key="11">
    <source>
        <dbReference type="Proteomes" id="UP001515500"/>
    </source>
</evidence>
<keyword evidence="3" id="KW-0732">Signal</keyword>
<keyword evidence="11" id="KW-1185">Reference proteome</keyword>
<feature type="domain" description="Peptidase A1" evidence="10">
    <location>
        <begin position="100"/>
        <end position="445"/>
    </location>
</feature>
<feature type="compositionally biased region" description="Low complexity" evidence="9">
    <location>
        <begin position="62"/>
        <end position="87"/>
    </location>
</feature>
<dbReference type="Gene3D" id="2.40.70.10">
    <property type="entry name" value="Acid Proteases"/>
    <property type="match status" value="2"/>
</dbReference>
<name>A0AB40CQR9_DIOCR</name>
<evidence type="ECO:0000256" key="9">
    <source>
        <dbReference type="SAM" id="MobiDB-lite"/>
    </source>
</evidence>
<accession>A0AB40CQR9</accession>
<dbReference type="InterPro" id="IPR032861">
    <property type="entry name" value="TAXi_N"/>
</dbReference>
<dbReference type="InterPro" id="IPR033121">
    <property type="entry name" value="PEPTIDASE_A1"/>
</dbReference>
<dbReference type="PRINTS" id="PR00792">
    <property type="entry name" value="PEPSIN"/>
</dbReference>
<feature type="region of interest" description="Disordered" evidence="9">
    <location>
        <begin position="44"/>
        <end position="94"/>
    </location>
</feature>
<keyword evidence="4 8" id="KW-0064">Aspartyl protease</keyword>
<dbReference type="RefSeq" id="XP_039142425.1">
    <property type="nucleotide sequence ID" value="XM_039286491.1"/>
</dbReference>
<dbReference type="Pfam" id="PF14543">
    <property type="entry name" value="TAXi_N"/>
    <property type="match status" value="1"/>
</dbReference>
<dbReference type="InterPro" id="IPR001461">
    <property type="entry name" value="Aspartic_peptidase_A1"/>
</dbReference>